<comment type="caution">
    <text evidence="6">The sequence shown here is derived from an EMBL/GenBank/DDBJ whole genome shotgun (WGS) entry which is preliminary data.</text>
</comment>
<dbReference type="EMBL" id="DWUP01000150">
    <property type="protein sequence ID" value="HJD53357.1"/>
    <property type="molecule type" value="Genomic_DNA"/>
</dbReference>
<feature type="domain" description="RecX second three-helical" evidence="5">
    <location>
        <begin position="56"/>
        <end position="97"/>
    </location>
</feature>
<dbReference type="PANTHER" id="PTHR33602">
    <property type="entry name" value="REGULATORY PROTEIN RECX FAMILY PROTEIN"/>
    <property type="match status" value="1"/>
</dbReference>
<dbReference type="PANTHER" id="PTHR33602:SF1">
    <property type="entry name" value="REGULATORY PROTEIN RECX FAMILY PROTEIN"/>
    <property type="match status" value="1"/>
</dbReference>
<dbReference type="InterPro" id="IPR003783">
    <property type="entry name" value="Regulatory_RecX"/>
</dbReference>
<sequence length="156" mass="17608">MKRDVTKDEALRRAAAYCSRSEHCTGEVRAKLMQWGLAAGDADSVVAALAAQGFVDDRRYARAFVHDKSRLTGWGRTKIAFHLRAKMIDGRIVDEALREIEAEAYASRMDKVMSAKARTINEPDPAKRRAKLLRFGASRGYEYDMLTQWMDAHGID</sequence>
<accession>A0A9D2UJ44</accession>
<evidence type="ECO:0000313" key="7">
    <source>
        <dbReference type="Proteomes" id="UP000787625"/>
    </source>
</evidence>
<evidence type="ECO:0000256" key="2">
    <source>
        <dbReference type="ARBA" id="ARBA00009695"/>
    </source>
</evidence>
<keyword evidence="4" id="KW-0963">Cytoplasm</keyword>
<evidence type="ECO:0000256" key="1">
    <source>
        <dbReference type="ARBA" id="ARBA00004496"/>
    </source>
</evidence>
<dbReference type="Pfam" id="PF02631">
    <property type="entry name" value="RecX_HTH2"/>
    <property type="match status" value="1"/>
</dbReference>
<evidence type="ECO:0000259" key="5">
    <source>
        <dbReference type="Pfam" id="PF02631"/>
    </source>
</evidence>
<proteinExistence type="inferred from homology"/>
<dbReference type="InterPro" id="IPR036388">
    <property type="entry name" value="WH-like_DNA-bd_sf"/>
</dbReference>
<evidence type="ECO:0000256" key="3">
    <source>
        <dbReference type="ARBA" id="ARBA00018111"/>
    </source>
</evidence>
<comment type="subcellular location">
    <subcellularLocation>
        <location evidence="1">Cytoplasm</location>
    </subcellularLocation>
</comment>
<dbReference type="GO" id="GO:0005737">
    <property type="term" value="C:cytoplasm"/>
    <property type="evidence" value="ECO:0007669"/>
    <property type="project" value="UniProtKB-SubCell"/>
</dbReference>
<reference evidence="6" key="2">
    <citation type="submission" date="2021-04" db="EMBL/GenBank/DDBJ databases">
        <authorList>
            <person name="Gilroy R."/>
        </authorList>
    </citation>
    <scope>NUCLEOTIDE SEQUENCE</scope>
    <source>
        <strain evidence="6">MalCec1-1739</strain>
    </source>
</reference>
<gene>
    <name evidence="6" type="ORF">IAA93_06510</name>
</gene>
<dbReference type="Gene3D" id="1.10.10.10">
    <property type="entry name" value="Winged helix-like DNA-binding domain superfamily/Winged helix DNA-binding domain"/>
    <property type="match status" value="2"/>
</dbReference>
<reference evidence="6" key="1">
    <citation type="journal article" date="2021" name="PeerJ">
        <title>Extensive microbial diversity within the chicken gut microbiome revealed by metagenomics and culture.</title>
        <authorList>
            <person name="Gilroy R."/>
            <person name="Ravi A."/>
            <person name="Getino M."/>
            <person name="Pursley I."/>
            <person name="Horton D.L."/>
            <person name="Alikhan N.F."/>
            <person name="Baker D."/>
            <person name="Gharbi K."/>
            <person name="Hall N."/>
            <person name="Watson M."/>
            <person name="Adriaenssens E.M."/>
            <person name="Foster-Nyarko E."/>
            <person name="Jarju S."/>
            <person name="Secka A."/>
            <person name="Antonio M."/>
            <person name="Oren A."/>
            <person name="Chaudhuri R.R."/>
            <person name="La Ragione R."/>
            <person name="Hildebrand F."/>
            <person name="Pallen M.J."/>
        </authorList>
    </citation>
    <scope>NUCLEOTIDE SEQUENCE</scope>
    <source>
        <strain evidence="6">MalCec1-1739</strain>
    </source>
</reference>
<protein>
    <recommendedName>
        <fullName evidence="3">Regulatory protein RecX</fullName>
    </recommendedName>
</protein>
<evidence type="ECO:0000313" key="6">
    <source>
        <dbReference type="EMBL" id="HJD53357.1"/>
    </source>
</evidence>
<comment type="similarity">
    <text evidence="2">Belongs to the RecX family.</text>
</comment>
<evidence type="ECO:0000256" key="4">
    <source>
        <dbReference type="ARBA" id="ARBA00022490"/>
    </source>
</evidence>
<name>A0A9D2UJ44_9BACT</name>
<dbReference type="AlphaFoldDB" id="A0A9D2UJ44"/>
<organism evidence="6 7">
    <name type="scientific">Candidatus Avibacteroides avistercoris</name>
    <dbReference type="NCBI Taxonomy" id="2840690"/>
    <lineage>
        <taxon>Bacteria</taxon>
        <taxon>Pseudomonadati</taxon>
        <taxon>Bacteroidota</taxon>
        <taxon>Bacteroidia</taxon>
        <taxon>Bacteroidales</taxon>
        <taxon>Bacteroidaceae</taxon>
        <taxon>Bacteroidaceae incertae sedis</taxon>
        <taxon>Candidatus Avibacteroides</taxon>
    </lineage>
</organism>
<dbReference type="Proteomes" id="UP000787625">
    <property type="component" value="Unassembled WGS sequence"/>
</dbReference>
<dbReference type="InterPro" id="IPR053924">
    <property type="entry name" value="RecX_HTH_2nd"/>
</dbReference>
<dbReference type="GO" id="GO:0006282">
    <property type="term" value="P:regulation of DNA repair"/>
    <property type="evidence" value="ECO:0007669"/>
    <property type="project" value="InterPro"/>
</dbReference>